<dbReference type="GO" id="GO:0046854">
    <property type="term" value="P:phosphatidylinositol phosphate biosynthetic process"/>
    <property type="evidence" value="ECO:0007669"/>
    <property type="project" value="InterPro"/>
</dbReference>
<dbReference type="InterPro" id="IPR022337">
    <property type="entry name" value="Inositol_monophosphatase_SuhB"/>
</dbReference>
<dbReference type="Pfam" id="PF00459">
    <property type="entry name" value="Inositol_P"/>
    <property type="match status" value="1"/>
</dbReference>
<dbReference type="PROSITE" id="PS00629">
    <property type="entry name" value="IMP_1"/>
    <property type="match status" value="1"/>
</dbReference>
<dbReference type="PRINTS" id="PR00377">
    <property type="entry name" value="IMPHPHTASES"/>
</dbReference>
<gene>
    <name evidence="8" type="ORF">METZ01_LOCUS205220</name>
</gene>
<feature type="non-terminal residue" evidence="8">
    <location>
        <position position="249"/>
    </location>
</feature>
<dbReference type="EC" id="3.1.3.25" evidence="4"/>
<evidence type="ECO:0000256" key="7">
    <source>
        <dbReference type="ARBA" id="ARBA00022842"/>
    </source>
</evidence>
<evidence type="ECO:0000256" key="1">
    <source>
        <dbReference type="ARBA" id="ARBA00001033"/>
    </source>
</evidence>
<dbReference type="InterPro" id="IPR033942">
    <property type="entry name" value="IMPase"/>
</dbReference>
<evidence type="ECO:0000313" key="8">
    <source>
        <dbReference type="EMBL" id="SVB52366.1"/>
    </source>
</evidence>
<dbReference type="PRINTS" id="PR01959">
    <property type="entry name" value="SBIMPHPHTASE"/>
</dbReference>
<comment type="catalytic activity">
    <reaction evidence="1">
        <text>a myo-inositol phosphate + H2O = myo-inositol + phosphate</text>
        <dbReference type="Rhea" id="RHEA:24056"/>
        <dbReference type="ChEBI" id="CHEBI:15377"/>
        <dbReference type="ChEBI" id="CHEBI:17268"/>
        <dbReference type="ChEBI" id="CHEBI:43474"/>
        <dbReference type="ChEBI" id="CHEBI:84139"/>
        <dbReference type="EC" id="3.1.3.25"/>
    </reaction>
</comment>
<dbReference type="InterPro" id="IPR020550">
    <property type="entry name" value="Inositol_monophosphatase_CS"/>
</dbReference>
<keyword evidence="7" id="KW-0460">Magnesium</keyword>
<comment type="cofactor">
    <cofactor evidence="2">
        <name>Mg(2+)</name>
        <dbReference type="ChEBI" id="CHEBI:18420"/>
    </cofactor>
</comment>
<evidence type="ECO:0000256" key="2">
    <source>
        <dbReference type="ARBA" id="ARBA00001946"/>
    </source>
</evidence>
<reference evidence="8" key="1">
    <citation type="submission" date="2018-05" db="EMBL/GenBank/DDBJ databases">
        <authorList>
            <person name="Lanie J.A."/>
            <person name="Ng W.-L."/>
            <person name="Kazmierczak K.M."/>
            <person name="Andrzejewski T.M."/>
            <person name="Davidsen T.M."/>
            <person name="Wayne K.J."/>
            <person name="Tettelin H."/>
            <person name="Glass J.I."/>
            <person name="Rusch D."/>
            <person name="Podicherti R."/>
            <person name="Tsui H.-C.T."/>
            <person name="Winkler M.E."/>
        </authorList>
    </citation>
    <scope>NUCLEOTIDE SEQUENCE</scope>
</reference>
<sequence length="249" mass="27400">MQGLLFYRRFPDQSGICSFKVDGIKMHAMLNVAIMAARRGGDILVRNIPKLDKLKVEQKGQNDFVSEADHAAERAIIEVISKHFPEHAIHAEESGKTGESDYVWIIDPLDGTTNYIHGFPVFCVSIALTYKARIELGVVYDPLRNELFTASRGQGAQLDGRKIRVSGTIEVSRALIGTGFPYRTSNKSLDHYMSMLTKAIRNTSGIRRAGAAALDLCYVAAGRLDAFWETGLMPWDLAAGALIIREAGG</sequence>
<accession>A0A382ENL1</accession>
<evidence type="ECO:0000256" key="4">
    <source>
        <dbReference type="ARBA" id="ARBA00013106"/>
    </source>
</evidence>
<evidence type="ECO:0000256" key="6">
    <source>
        <dbReference type="ARBA" id="ARBA00022801"/>
    </source>
</evidence>
<keyword evidence="5" id="KW-0479">Metal-binding</keyword>
<dbReference type="SUPFAM" id="SSF56655">
    <property type="entry name" value="Carbohydrate phosphatase"/>
    <property type="match status" value="1"/>
</dbReference>
<name>A0A382ENL1_9ZZZZ</name>
<dbReference type="FunFam" id="3.30.540.10:FF:000003">
    <property type="entry name" value="Inositol-1-monophosphatase"/>
    <property type="match status" value="1"/>
</dbReference>
<dbReference type="PANTHER" id="PTHR20854">
    <property type="entry name" value="INOSITOL MONOPHOSPHATASE"/>
    <property type="match status" value="1"/>
</dbReference>
<dbReference type="Gene3D" id="3.30.540.10">
    <property type="entry name" value="Fructose-1,6-Bisphosphatase, subunit A, domain 1"/>
    <property type="match status" value="1"/>
</dbReference>
<dbReference type="InterPro" id="IPR000760">
    <property type="entry name" value="Inositol_monophosphatase-like"/>
</dbReference>
<proteinExistence type="inferred from homology"/>
<dbReference type="InterPro" id="IPR020583">
    <property type="entry name" value="Inositol_monoP_metal-BS"/>
</dbReference>
<dbReference type="GO" id="GO:0008934">
    <property type="term" value="F:inositol monophosphate 1-phosphatase activity"/>
    <property type="evidence" value="ECO:0007669"/>
    <property type="project" value="InterPro"/>
</dbReference>
<organism evidence="8">
    <name type="scientific">marine metagenome</name>
    <dbReference type="NCBI Taxonomy" id="408172"/>
    <lineage>
        <taxon>unclassified sequences</taxon>
        <taxon>metagenomes</taxon>
        <taxon>ecological metagenomes</taxon>
    </lineage>
</organism>
<evidence type="ECO:0000256" key="5">
    <source>
        <dbReference type="ARBA" id="ARBA00022723"/>
    </source>
</evidence>
<dbReference type="AlphaFoldDB" id="A0A382ENL1"/>
<dbReference type="GO" id="GO:0006020">
    <property type="term" value="P:inositol metabolic process"/>
    <property type="evidence" value="ECO:0007669"/>
    <property type="project" value="TreeGrafter"/>
</dbReference>
<dbReference type="CDD" id="cd01639">
    <property type="entry name" value="IMPase"/>
    <property type="match status" value="1"/>
</dbReference>
<dbReference type="Gene3D" id="3.40.190.80">
    <property type="match status" value="1"/>
</dbReference>
<dbReference type="GO" id="GO:0007165">
    <property type="term" value="P:signal transduction"/>
    <property type="evidence" value="ECO:0007669"/>
    <property type="project" value="TreeGrafter"/>
</dbReference>
<dbReference type="PANTHER" id="PTHR20854:SF4">
    <property type="entry name" value="INOSITOL-1-MONOPHOSPHATASE-RELATED"/>
    <property type="match status" value="1"/>
</dbReference>
<keyword evidence="6" id="KW-0378">Hydrolase</keyword>
<evidence type="ECO:0000256" key="3">
    <source>
        <dbReference type="ARBA" id="ARBA00009759"/>
    </source>
</evidence>
<comment type="similarity">
    <text evidence="3">Belongs to the inositol monophosphatase superfamily.</text>
</comment>
<dbReference type="GO" id="GO:0046872">
    <property type="term" value="F:metal ion binding"/>
    <property type="evidence" value="ECO:0007669"/>
    <property type="project" value="UniProtKB-KW"/>
</dbReference>
<protein>
    <recommendedName>
        <fullName evidence="4">inositol-phosphate phosphatase</fullName>
        <ecNumber evidence="4">3.1.3.25</ecNumber>
    </recommendedName>
</protein>
<dbReference type="EMBL" id="UINC01045515">
    <property type="protein sequence ID" value="SVB52366.1"/>
    <property type="molecule type" value="Genomic_DNA"/>
</dbReference>
<dbReference type="PROSITE" id="PS00630">
    <property type="entry name" value="IMP_2"/>
    <property type="match status" value="1"/>
</dbReference>